<evidence type="ECO:0000256" key="1">
    <source>
        <dbReference type="ARBA" id="ARBA00004606"/>
    </source>
</evidence>
<accession>A0A7J7K4A2</accession>
<evidence type="ECO:0000256" key="3">
    <source>
        <dbReference type="ARBA" id="ARBA00022676"/>
    </source>
</evidence>
<sequence>MDEGLGECRQDDKDNCSSFSDLEQDYNSNFLYPSWVHVGVVACGDRQPETTVAVKAIMVTARSPVYFHIFTEDNLKVLFQQEFDSWPDDLVNKMQFQLYSITYPPEKFDEWKKVFKTCATQRLFMPIILKNVDSLLYIDTDILLMRPVQDIWAHFAKFNSSQLAAVAPEHESPNAGWYNRFARHPYFGKLGINSGVMLMNLTRIRQFPWLQHIDEYFDTYRYNISWGDQDLLNILFHHYPEFVYIFDCSWNYRPDHCMYMSVCRPAELYGISVLHGNRGVLHNQNQPAFKSVYNAFNKYKFDGLLNLLKAMKVNLSKLKFEEGRCESVKDLFYKQFQHHV</sequence>
<comment type="subcellular location">
    <subcellularLocation>
        <location evidence="1">Membrane</location>
        <topology evidence="1">Single-pass type II membrane protein</topology>
    </subcellularLocation>
</comment>
<dbReference type="OrthoDB" id="6238971at2759"/>
<dbReference type="InterPro" id="IPR051993">
    <property type="entry name" value="Glycosyltransferase_8"/>
</dbReference>
<name>A0A7J7K4A2_BUGNE</name>
<keyword evidence="3" id="KW-0328">Glycosyltransferase</keyword>
<evidence type="ECO:0000313" key="13">
    <source>
        <dbReference type="EMBL" id="KAF6032428.1"/>
    </source>
</evidence>
<comment type="function">
    <text evidence="10">Glycosyltransferase which elongates the O-linked glucose attached to EGF-like repeats in the extracellular domain of Notch proteins by catalyzing the addition of xylose.</text>
</comment>
<evidence type="ECO:0000256" key="5">
    <source>
        <dbReference type="ARBA" id="ARBA00022692"/>
    </source>
</evidence>
<dbReference type="PANTHER" id="PTHR46012:SF2">
    <property type="entry name" value="IP22168P"/>
    <property type="match status" value="1"/>
</dbReference>
<evidence type="ECO:0000256" key="2">
    <source>
        <dbReference type="ARBA" id="ARBA00006351"/>
    </source>
</evidence>
<evidence type="ECO:0000256" key="8">
    <source>
        <dbReference type="ARBA" id="ARBA00023136"/>
    </source>
</evidence>
<keyword evidence="4" id="KW-0808">Transferase</keyword>
<keyword evidence="9" id="KW-0325">Glycoprotein</keyword>
<organism evidence="13 14">
    <name type="scientific">Bugula neritina</name>
    <name type="common">Brown bryozoan</name>
    <name type="synonym">Sertularia neritina</name>
    <dbReference type="NCBI Taxonomy" id="10212"/>
    <lineage>
        <taxon>Eukaryota</taxon>
        <taxon>Metazoa</taxon>
        <taxon>Spiralia</taxon>
        <taxon>Lophotrochozoa</taxon>
        <taxon>Bryozoa</taxon>
        <taxon>Gymnolaemata</taxon>
        <taxon>Cheilostomatida</taxon>
        <taxon>Flustrina</taxon>
        <taxon>Buguloidea</taxon>
        <taxon>Bugulidae</taxon>
        <taxon>Bugula</taxon>
    </lineage>
</organism>
<dbReference type="GO" id="GO:0016020">
    <property type="term" value="C:membrane"/>
    <property type="evidence" value="ECO:0007669"/>
    <property type="project" value="UniProtKB-SubCell"/>
</dbReference>
<evidence type="ECO:0000256" key="7">
    <source>
        <dbReference type="ARBA" id="ARBA00022989"/>
    </source>
</evidence>
<gene>
    <name evidence="13" type="ORF">EB796_009242</name>
</gene>
<keyword evidence="6" id="KW-0735">Signal-anchor</keyword>
<dbReference type="Pfam" id="PF01501">
    <property type="entry name" value="Glyco_transf_8"/>
    <property type="match status" value="1"/>
</dbReference>
<dbReference type="GO" id="GO:0016266">
    <property type="term" value="P:protein O-linked glycosylation via N-acetyl-galactosamine"/>
    <property type="evidence" value="ECO:0007669"/>
    <property type="project" value="TreeGrafter"/>
</dbReference>
<comment type="caution">
    <text evidence="13">The sequence shown here is derived from an EMBL/GenBank/DDBJ whole genome shotgun (WGS) entry which is preliminary data.</text>
</comment>
<dbReference type="EMBL" id="VXIV02001507">
    <property type="protein sequence ID" value="KAF6032428.1"/>
    <property type="molecule type" value="Genomic_DNA"/>
</dbReference>
<keyword evidence="5" id="KW-0812">Transmembrane</keyword>
<keyword evidence="8" id="KW-0472">Membrane</keyword>
<dbReference type="AlphaFoldDB" id="A0A7J7K4A2"/>
<dbReference type="Gene3D" id="3.90.550.10">
    <property type="entry name" value="Spore Coat Polysaccharide Biosynthesis Protein SpsA, Chain A"/>
    <property type="match status" value="1"/>
</dbReference>
<protein>
    <recommendedName>
        <fullName evidence="11">UDP-D-xylose:beta-D-glucoside alpha-1,3-D-xylosyltransferase</fullName>
        <ecNumber evidence="11">2.4.2.42</ecNumber>
    </recommendedName>
</protein>
<evidence type="ECO:0000256" key="11">
    <source>
        <dbReference type="ARBA" id="ARBA00038854"/>
    </source>
</evidence>
<dbReference type="SUPFAM" id="SSF53448">
    <property type="entry name" value="Nucleotide-diphospho-sugar transferases"/>
    <property type="match status" value="1"/>
</dbReference>
<dbReference type="EC" id="2.4.2.42" evidence="11"/>
<reference evidence="13" key="1">
    <citation type="submission" date="2020-06" db="EMBL/GenBank/DDBJ databases">
        <title>Draft genome of Bugula neritina, a colonial animal packing powerful symbionts and potential medicines.</title>
        <authorList>
            <person name="Rayko M."/>
        </authorList>
    </citation>
    <scope>NUCLEOTIDE SEQUENCE [LARGE SCALE GENOMIC DNA]</scope>
    <source>
        <strain evidence="13">Kwan_BN1</strain>
    </source>
</reference>
<proteinExistence type="inferred from homology"/>
<keyword evidence="7" id="KW-1133">Transmembrane helix</keyword>
<evidence type="ECO:0000256" key="4">
    <source>
        <dbReference type="ARBA" id="ARBA00022679"/>
    </source>
</evidence>
<evidence type="ECO:0000313" key="14">
    <source>
        <dbReference type="Proteomes" id="UP000593567"/>
    </source>
</evidence>
<evidence type="ECO:0000256" key="10">
    <source>
        <dbReference type="ARBA" id="ARBA00037301"/>
    </source>
</evidence>
<keyword evidence="14" id="KW-1185">Reference proteome</keyword>
<evidence type="ECO:0000256" key="9">
    <source>
        <dbReference type="ARBA" id="ARBA00023180"/>
    </source>
</evidence>
<comment type="catalytic activity">
    <reaction evidence="12">
        <text>3-O-(beta-D-glucosyl)-L-seryl-[EGF-like domain protein] + UDP-alpha-D-xylose = 3-O-[alpha-D-xylosyl-(1-&gt;3)-beta-D-glucosyl]-L-seryl-[EGF-like domain protein] + UDP + H(+)</text>
        <dbReference type="Rhea" id="RHEA:56064"/>
        <dbReference type="Rhea" id="RHEA-COMP:14610"/>
        <dbReference type="Rhea" id="RHEA-COMP:14611"/>
        <dbReference type="ChEBI" id="CHEBI:15378"/>
        <dbReference type="ChEBI" id="CHEBI:57632"/>
        <dbReference type="ChEBI" id="CHEBI:58223"/>
        <dbReference type="ChEBI" id="CHEBI:140575"/>
        <dbReference type="ChEBI" id="CHEBI:140576"/>
        <dbReference type="EC" id="2.4.2.42"/>
    </reaction>
</comment>
<dbReference type="Proteomes" id="UP000593567">
    <property type="component" value="Unassembled WGS sequence"/>
</dbReference>
<dbReference type="PANTHER" id="PTHR46012">
    <property type="entry name" value="IP22168P"/>
    <property type="match status" value="1"/>
</dbReference>
<evidence type="ECO:0000256" key="6">
    <source>
        <dbReference type="ARBA" id="ARBA00022968"/>
    </source>
</evidence>
<dbReference type="InterPro" id="IPR029044">
    <property type="entry name" value="Nucleotide-diphossugar_trans"/>
</dbReference>
<evidence type="ECO:0000256" key="12">
    <source>
        <dbReference type="ARBA" id="ARBA00049181"/>
    </source>
</evidence>
<dbReference type="InterPro" id="IPR002495">
    <property type="entry name" value="Glyco_trans_8"/>
</dbReference>
<comment type="similarity">
    <text evidence="2">Belongs to the glycosyltransferase 8 family.</text>
</comment>
<dbReference type="GO" id="GO:0140563">
    <property type="term" value="F:UDP-D-xylose:beta-D-glucoside alpha-1,3-D-xylosyltransferase activity"/>
    <property type="evidence" value="ECO:0007669"/>
    <property type="project" value="UniProtKB-EC"/>
</dbReference>